<dbReference type="Proteomes" id="UP000274391">
    <property type="component" value="Unassembled WGS sequence"/>
</dbReference>
<dbReference type="InterPro" id="IPR036390">
    <property type="entry name" value="WH_DNA-bd_sf"/>
</dbReference>
<dbReference type="GO" id="GO:0003700">
    <property type="term" value="F:DNA-binding transcription factor activity"/>
    <property type="evidence" value="ECO:0007669"/>
    <property type="project" value="InterPro"/>
</dbReference>
<dbReference type="AlphaFoldDB" id="A0A3P3VVR9"/>
<keyword evidence="2" id="KW-0238">DNA-binding</keyword>
<dbReference type="InterPro" id="IPR036388">
    <property type="entry name" value="WH-like_DNA-bd_sf"/>
</dbReference>
<dbReference type="SUPFAM" id="SSF48008">
    <property type="entry name" value="GntR ligand-binding domain-like"/>
    <property type="match status" value="1"/>
</dbReference>
<dbReference type="RefSeq" id="WP_148097126.1">
    <property type="nucleotide sequence ID" value="NZ_RQVS01000029.1"/>
</dbReference>
<keyword evidence="1" id="KW-0805">Transcription regulation</keyword>
<evidence type="ECO:0000259" key="4">
    <source>
        <dbReference type="PROSITE" id="PS50949"/>
    </source>
</evidence>
<evidence type="ECO:0000256" key="2">
    <source>
        <dbReference type="ARBA" id="ARBA00023125"/>
    </source>
</evidence>
<reference evidence="5 6" key="1">
    <citation type="submission" date="2018-11" db="EMBL/GenBank/DDBJ databases">
        <title>YIM 102482-1 draft genome.</title>
        <authorList>
            <person name="Li G."/>
            <person name="Jiang Y."/>
        </authorList>
    </citation>
    <scope>NUCLEOTIDE SEQUENCE [LARGE SCALE GENOMIC DNA]</scope>
    <source>
        <strain evidence="5 6">YIM 102482-1</strain>
    </source>
</reference>
<feature type="domain" description="HTH gntR-type" evidence="4">
    <location>
        <begin position="10"/>
        <end position="77"/>
    </location>
</feature>
<evidence type="ECO:0000256" key="1">
    <source>
        <dbReference type="ARBA" id="ARBA00023015"/>
    </source>
</evidence>
<name>A0A3P3VVR9_9MICO</name>
<dbReference type="Pfam" id="PF07729">
    <property type="entry name" value="FCD"/>
    <property type="match status" value="1"/>
</dbReference>
<dbReference type="GO" id="GO:0003677">
    <property type="term" value="F:DNA binding"/>
    <property type="evidence" value="ECO:0007669"/>
    <property type="project" value="UniProtKB-KW"/>
</dbReference>
<evidence type="ECO:0000313" key="6">
    <source>
        <dbReference type="Proteomes" id="UP000274391"/>
    </source>
</evidence>
<dbReference type="OrthoDB" id="9816161at2"/>
<gene>
    <name evidence="5" type="ORF">EG850_13035</name>
</gene>
<dbReference type="Gene3D" id="1.10.10.10">
    <property type="entry name" value="Winged helix-like DNA-binding domain superfamily/Winged helix DNA-binding domain"/>
    <property type="match status" value="1"/>
</dbReference>
<keyword evidence="3" id="KW-0804">Transcription</keyword>
<dbReference type="Pfam" id="PF00392">
    <property type="entry name" value="GntR"/>
    <property type="match status" value="1"/>
</dbReference>
<protein>
    <submittedName>
        <fullName evidence="5">GntR family transcriptional regulator</fullName>
    </submittedName>
</protein>
<dbReference type="InterPro" id="IPR011711">
    <property type="entry name" value="GntR_C"/>
</dbReference>
<dbReference type="SMART" id="SM00345">
    <property type="entry name" value="HTH_GNTR"/>
    <property type="match status" value="1"/>
</dbReference>
<keyword evidence="6" id="KW-1185">Reference proteome</keyword>
<evidence type="ECO:0000256" key="3">
    <source>
        <dbReference type="ARBA" id="ARBA00023163"/>
    </source>
</evidence>
<dbReference type="PROSITE" id="PS50949">
    <property type="entry name" value="HTH_GNTR"/>
    <property type="match status" value="1"/>
</dbReference>
<dbReference type="PANTHER" id="PTHR43537:SF24">
    <property type="entry name" value="GLUCONATE OPERON TRANSCRIPTIONAL REPRESSOR"/>
    <property type="match status" value="1"/>
</dbReference>
<proteinExistence type="predicted"/>
<dbReference type="PANTHER" id="PTHR43537">
    <property type="entry name" value="TRANSCRIPTIONAL REGULATOR, GNTR FAMILY"/>
    <property type="match status" value="1"/>
</dbReference>
<evidence type="ECO:0000313" key="5">
    <source>
        <dbReference type="EMBL" id="RRJ85539.1"/>
    </source>
</evidence>
<accession>A0A3P3VVR9</accession>
<feature type="non-terminal residue" evidence="5">
    <location>
        <position position="157"/>
    </location>
</feature>
<dbReference type="InterPro" id="IPR008920">
    <property type="entry name" value="TF_FadR/GntR_C"/>
</dbReference>
<sequence length="157" mass="17282">MAEQRPVARGSMSRVAMAYVRERILGKEYVAGDVLRPDEIGAALGISQTPAREALQSLRTEGFLTNEPGVGFVVSPLTGDDLRDIFIAHSLIAGEIAARAAERISRDEIAELEAIQFELLAAEKRRLPDEVEARNHDFHRFISRLGGSPKRLIAFEG</sequence>
<dbReference type="SUPFAM" id="SSF46785">
    <property type="entry name" value="Winged helix' DNA-binding domain"/>
    <property type="match status" value="1"/>
</dbReference>
<organism evidence="5 6">
    <name type="scientific">Gulosibacter macacae</name>
    <dbReference type="NCBI Taxonomy" id="2488791"/>
    <lineage>
        <taxon>Bacteria</taxon>
        <taxon>Bacillati</taxon>
        <taxon>Actinomycetota</taxon>
        <taxon>Actinomycetes</taxon>
        <taxon>Micrococcales</taxon>
        <taxon>Microbacteriaceae</taxon>
        <taxon>Gulosibacter</taxon>
    </lineage>
</organism>
<comment type="caution">
    <text evidence="5">The sequence shown here is derived from an EMBL/GenBank/DDBJ whole genome shotgun (WGS) entry which is preliminary data.</text>
</comment>
<dbReference type="Gene3D" id="1.20.120.530">
    <property type="entry name" value="GntR ligand-binding domain-like"/>
    <property type="match status" value="1"/>
</dbReference>
<dbReference type="InterPro" id="IPR000524">
    <property type="entry name" value="Tscrpt_reg_HTH_GntR"/>
</dbReference>
<dbReference type="EMBL" id="RQVS01000029">
    <property type="protein sequence ID" value="RRJ85539.1"/>
    <property type="molecule type" value="Genomic_DNA"/>
</dbReference>